<feature type="region of interest" description="Disordered" evidence="1">
    <location>
        <begin position="96"/>
        <end position="132"/>
    </location>
</feature>
<dbReference type="Proteomes" id="UP000324222">
    <property type="component" value="Unassembled WGS sequence"/>
</dbReference>
<name>A0A5B7EL79_PORTR</name>
<dbReference type="EMBL" id="VSRR010002943">
    <property type="protein sequence ID" value="MPC33946.1"/>
    <property type="molecule type" value="Genomic_DNA"/>
</dbReference>
<evidence type="ECO:0000313" key="2">
    <source>
        <dbReference type="EMBL" id="MPC33946.1"/>
    </source>
</evidence>
<reference evidence="2 3" key="1">
    <citation type="submission" date="2019-05" db="EMBL/GenBank/DDBJ databases">
        <title>Another draft genome of Portunus trituberculatus and its Hox gene families provides insights of decapod evolution.</title>
        <authorList>
            <person name="Jeong J.-H."/>
            <person name="Song I."/>
            <person name="Kim S."/>
            <person name="Choi T."/>
            <person name="Kim D."/>
            <person name="Ryu S."/>
            <person name="Kim W."/>
        </authorList>
    </citation>
    <scope>NUCLEOTIDE SEQUENCE [LARGE SCALE GENOMIC DNA]</scope>
    <source>
        <tissue evidence="2">Muscle</tissue>
    </source>
</reference>
<dbReference type="AlphaFoldDB" id="A0A5B7EL79"/>
<proteinExistence type="predicted"/>
<protein>
    <submittedName>
        <fullName evidence="2">Uncharacterized protein</fullName>
    </submittedName>
</protein>
<accession>A0A5B7EL79</accession>
<evidence type="ECO:0000313" key="3">
    <source>
        <dbReference type="Proteomes" id="UP000324222"/>
    </source>
</evidence>
<sequence>MTLKKNWINGDMETGHYEHCLNPAFLSFYWLSEDRNDRRQEKQVSHVRRATRAEQVWVRVCLVLSTDAHTHSCPSRAHTDPAPWWAWVKGDLVKPDDRTTPPLPLPSLPLSHSLQQPPNPTDRHPPPTAHPSALLWTAYGHSCGRIQRWRNNPLVSTFLAFRERANQQYLAEREHPSPHTDMVD</sequence>
<keyword evidence="3" id="KW-1185">Reference proteome</keyword>
<comment type="caution">
    <text evidence="2">The sequence shown here is derived from an EMBL/GenBank/DDBJ whole genome shotgun (WGS) entry which is preliminary data.</text>
</comment>
<gene>
    <name evidence="2" type="ORF">E2C01_027317</name>
</gene>
<organism evidence="2 3">
    <name type="scientific">Portunus trituberculatus</name>
    <name type="common">Swimming crab</name>
    <name type="synonym">Neptunus trituberculatus</name>
    <dbReference type="NCBI Taxonomy" id="210409"/>
    <lineage>
        <taxon>Eukaryota</taxon>
        <taxon>Metazoa</taxon>
        <taxon>Ecdysozoa</taxon>
        <taxon>Arthropoda</taxon>
        <taxon>Crustacea</taxon>
        <taxon>Multicrustacea</taxon>
        <taxon>Malacostraca</taxon>
        <taxon>Eumalacostraca</taxon>
        <taxon>Eucarida</taxon>
        <taxon>Decapoda</taxon>
        <taxon>Pleocyemata</taxon>
        <taxon>Brachyura</taxon>
        <taxon>Eubrachyura</taxon>
        <taxon>Portunoidea</taxon>
        <taxon>Portunidae</taxon>
        <taxon>Portuninae</taxon>
        <taxon>Portunus</taxon>
    </lineage>
</organism>
<evidence type="ECO:0000256" key="1">
    <source>
        <dbReference type="SAM" id="MobiDB-lite"/>
    </source>
</evidence>